<name>A0A930YT09_9ACTN</name>
<dbReference type="EMBL" id="JABZGT010000043">
    <property type="protein sequence ID" value="MBF4808882.1"/>
    <property type="molecule type" value="Genomic_DNA"/>
</dbReference>
<dbReference type="AlphaFoldDB" id="A0A930YT09"/>
<evidence type="ECO:0000256" key="3">
    <source>
        <dbReference type="ARBA" id="ARBA00022695"/>
    </source>
</evidence>
<dbReference type="Gene3D" id="2.40.10.10">
    <property type="entry name" value="Trypsin-like serine proteases"/>
    <property type="match status" value="1"/>
</dbReference>
<keyword evidence="2" id="KW-0808">Transferase</keyword>
<comment type="catalytic activity">
    <reaction evidence="9">
        <text>DNA(n) + a 2'-deoxyribonucleoside 5'-triphosphate = DNA(n+1) + diphosphate</text>
        <dbReference type="Rhea" id="RHEA:22508"/>
        <dbReference type="Rhea" id="RHEA-COMP:17339"/>
        <dbReference type="Rhea" id="RHEA-COMP:17340"/>
        <dbReference type="ChEBI" id="CHEBI:33019"/>
        <dbReference type="ChEBI" id="CHEBI:61560"/>
        <dbReference type="ChEBI" id="CHEBI:173112"/>
        <dbReference type="EC" id="2.7.7.49"/>
    </reaction>
</comment>
<dbReference type="SUPFAM" id="SSF56672">
    <property type="entry name" value="DNA/RNA polymerases"/>
    <property type="match status" value="1"/>
</dbReference>
<reference evidence="11" key="1">
    <citation type="submission" date="2020-04" db="EMBL/GenBank/DDBJ databases">
        <title>Deep metagenomics examines the oral microbiome during advanced dental caries in children, revealing novel taxa and co-occurrences with host molecules.</title>
        <authorList>
            <person name="Baker J.L."/>
            <person name="Morton J.T."/>
            <person name="Dinis M."/>
            <person name="Alvarez R."/>
            <person name="Tran N.C."/>
            <person name="Knight R."/>
            <person name="Edlund A."/>
        </authorList>
    </citation>
    <scope>NUCLEOTIDE SEQUENCE</scope>
    <source>
        <strain evidence="11">JCVI_22A_bin.2</strain>
    </source>
</reference>
<dbReference type="CDD" id="cd03487">
    <property type="entry name" value="RT_Bac_retron_II"/>
    <property type="match status" value="1"/>
</dbReference>
<dbReference type="InterPro" id="IPR051083">
    <property type="entry name" value="GrpII_Intron_Splice-Mob/Def"/>
</dbReference>
<comment type="similarity">
    <text evidence="8">Belongs to the bacterial reverse transcriptase family.</text>
</comment>
<protein>
    <recommendedName>
        <fullName evidence="1">RNA-directed DNA polymerase</fullName>
        <ecNumber evidence="1">2.7.7.49</ecNumber>
    </recommendedName>
</protein>
<dbReference type="InterPro" id="IPR009003">
    <property type="entry name" value="Peptidase_S1_PA"/>
</dbReference>
<accession>A0A930YT09</accession>
<sequence length="494" mass="56737">YIQYLPPAVQGFVKGRSIVTNAELHLRKKYIVKVDLKDFFPSITAGRVHRLFESWPFYFSKKAADCITRLVTTRGSLPQGSPASPVISNMICWKMDKIFMNYCKDKKILYSRYADDLTFSMFNEKSLRYLIKTDKEKQDNKLVVSDDIKSIINKNYFVINNIKTGLFSNRSRQSVTGIIVNRKLNYRRKEYEQLRNLFCYWKKVKSAKLAADRYATYFFPNSLGTKFYHSDGSFAENYFINHIRGKLDFFSMICQKNKSEESSSLEKLWTWFNECTAQSVPIISLEKKVFSIDCYYTVGHEKSDEGGLGTGCVVEGMGFITSCHCILPIQSKERISEICEYHLDIKYNDDIIFSVNSKKDLDRYIQDQIIQYDQKLDWARIIIPGKFLPKGIPFSLPTLNQYQINDGQIVRACGFADGLKDQKIVKARVRNVEKNLVTVDCAFVAGMSGGPVLNKSGQVLGIVSKGSNDGNYWRDGEFIPIKCIKEILKKSTTN</sequence>
<evidence type="ECO:0000256" key="2">
    <source>
        <dbReference type="ARBA" id="ARBA00022679"/>
    </source>
</evidence>
<dbReference type="InterPro" id="IPR000477">
    <property type="entry name" value="RT_dom"/>
</dbReference>
<dbReference type="PROSITE" id="PS50878">
    <property type="entry name" value="RT_POL"/>
    <property type="match status" value="1"/>
</dbReference>
<dbReference type="Proteomes" id="UP000772566">
    <property type="component" value="Unassembled WGS sequence"/>
</dbReference>
<organism evidence="11 12">
    <name type="scientific">Lancefieldella parvula</name>
    <dbReference type="NCBI Taxonomy" id="1382"/>
    <lineage>
        <taxon>Bacteria</taxon>
        <taxon>Bacillati</taxon>
        <taxon>Actinomycetota</taxon>
        <taxon>Coriobacteriia</taxon>
        <taxon>Coriobacteriales</taxon>
        <taxon>Atopobiaceae</taxon>
        <taxon>Lancefieldella</taxon>
    </lineage>
</organism>
<evidence type="ECO:0000256" key="8">
    <source>
        <dbReference type="ARBA" id="ARBA00034120"/>
    </source>
</evidence>
<proteinExistence type="inferred from homology"/>
<evidence type="ECO:0000313" key="12">
    <source>
        <dbReference type="Proteomes" id="UP000772566"/>
    </source>
</evidence>
<evidence type="ECO:0000259" key="10">
    <source>
        <dbReference type="PROSITE" id="PS50878"/>
    </source>
</evidence>
<dbReference type="PANTHER" id="PTHR34047">
    <property type="entry name" value="NUCLEAR INTRON MATURASE 1, MITOCHONDRIAL-RELATED"/>
    <property type="match status" value="1"/>
</dbReference>
<dbReference type="PRINTS" id="PR00866">
    <property type="entry name" value="RNADNAPOLMS"/>
</dbReference>
<dbReference type="Pfam" id="PF13365">
    <property type="entry name" value="Trypsin_2"/>
    <property type="match status" value="1"/>
</dbReference>
<evidence type="ECO:0000256" key="7">
    <source>
        <dbReference type="ARBA" id="ARBA00023118"/>
    </source>
</evidence>
<keyword evidence="6" id="KW-0695">RNA-directed DNA polymerase</keyword>
<dbReference type="Pfam" id="PF00078">
    <property type="entry name" value="RVT_1"/>
    <property type="match status" value="1"/>
</dbReference>
<feature type="domain" description="Reverse transcriptase" evidence="10">
    <location>
        <begin position="1"/>
        <end position="180"/>
    </location>
</feature>
<dbReference type="GO" id="GO:0003964">
    <property type="term" value="F:RNA-directed DNA polymerase activity"/>
    <property type="evidence" value="ECO:0007669"/>
    <property type="project" value="UniProtKB-KW"/>
</dbReference>
<keyword evidence="5" id="KW-0460">Magnesium</keyword>
<gene>
    <name evidence="11" type="ORF">HXK23_01440</name>
</gene>
<evidence type="ECO:0000256" key="6">
    <source>
        <dbReference type="ARBA" id="ARBA00022918"/>
    </source>
</evidence>
<keyword evidence="3" id="KW-0548">Nucleotidyltransferase</keyword>
<dbReference type="PANTHER" id="PTHR34047:SF7">
    <property type="entry name" value="RNA-DIRECTED DNA POLYMERASE"/>
    <property type="match status" value="1"/>
</dbReference>
<evidence type="ECO:0000313" key="11">
    <source>
        <dbReference type="EMBL" id="MBF4808882.1"/>
    </source>
</evidence>
<dbReference type="EC" id="2.7.7.49" evidence="1"/>
<comment type="caution">
    <text evidence="11">The sequence shown here is derived from an EMBL/GenBank/DDBJ whole genome shotgun (WGS) entry which is preliminary data.</text>
</comment>
<evidence type="ECO:0000256" key="4">
    <source>
        <dbReference type="ARBA" id="ARBA00022723"/>
    </source>
</evidence>
<dbReference type="InterPro" id="IPR000123">
    <property type="entry name" value="Reverse_transcriptase_msDNA"/>
</dbReference>
<dbReference type="InterPro" id="IPR043502">
    <property type="entry name" value="DNA/RNA_pol_sf"/>
</dbReference>
<evidence type="ECO:0000256" key="1">
    <source>
        <dbReference type="ARBA" id="ARBA00012493"/>
    </source>
</evidence>
<dbReference type="GO" id="GO:0051607">
    <property type="term" value="P:defense response to virus"/>
    <property type="evidence" value="ECO:0007669"/>
    <property type="project" value="UniProtKB-KW"/>
</dbReference>
<dbReference type="GO" id="GO:0046872">
    <property type="term" value="F:metal ion binding"/>
    <property type="evidence" value="ECO:0007669"/>
    <property type="project" value="UniProtKB-KW"/>
</dbReference>
<dbReference type="SUPFAM" id="SSF50494">
    <property type="entry name" value="Trypsin-like serine proteases"/>
    <property type="match status" value="1"/>
</dbReference>
<keyword evidence="4" id="KW-0479">Metal-binding</keyword>
<dbReference type="GO" id="GO:0003723">
    <property type="term" value="F:RNA binding"/>
    <property type="evidence" value="ECO:0007669"/>
    <property type="project" value="InterPro"/>
</dbReference>
<evidence type="ECO:0000256" key="5">
    <source>
        <dbReference type="ARBA" id="ARBA00022842"/>
    </source>
</evidence>
<keyword evidence="7" id="KW-0051">Antiviral defense</keyword>
<dbReference type="InterPro" id="IPR043504">
    <property type="entry name" value="Peptidase_S1_PA_chymotrypsin"/>
</dbReference>
<evidence type="ECO:0000256" key="9">
    <source>
        <dbReference type="ARBA" id="ARBA00048173"/>
    </source>
</evidence>
<feature type="non-terminal residue" evidence="11">
    <location>
        <position position="1"/>
    </location>
</feature>